<evidence type="ECO:0000313" key="1">
    <source>
        <dbReference type="EMBL" id="TGE15015.1"/>
    </source>
</evidence>
<dbReference type="OrthoDB" id="856045at2"/>
<evidence type="ECO:0008006" key="3">
    <source>
        <dbReference type="Google" id="ProtNLM"/>
    </source>
</evidence>
<accession>A0A4Z0PKQ0</accession>
<protein>
    <recommendedName>
        <fullName evidence="3">ATP-binding protein</fullName>
    </recommendedName>
</protein>
<dbReference type="RefSeq" id="WP_135498440.1">
    <property type="nucleotide sequence ID" value="NZ_SRLD01000027.1"/>
</dbReference>
<dbReference type="EMBL" id="SRLD01000027">
    <property type="protein sequence ID" value="TGE15015.1"/>
    <property type="molecule type" value="Genomic_DNA"/>
</dbReference>
<comment type="caution">
    <text evidence="1">The sequence shown here is derived from an EMBL/GenBank/DDBJ whole genome shotgun (WGS) entry which is preliminary data.</text>
</comment>
<keyword evidence="2" id="KW-1185">Reference proteome</keyword>
<dbReference type="AlphaFoldDB" id="A0A4Z0PKQ0"/>
<evidence type="ECO:0000313" key="2">
    <source>
        <dbReference type="Proteomes" id="UP000297739"/>
    </source>
</evidence>
<sequence length="1156" mass="129071">MPKSAATSLFTVHRRFLRSTHLERDWNDPEALQNYTLTPHAQQSLVRLTTGLKPGSSLRAWRITGDYGSGKSSFALLVANLFTKPAEQLPTTLQQQLRVAGPELLDLAPALLPVLVTGSKEAMGRAILRALVDALRNTAADAGLFNELQAASSKGQALTDLEVLDWVQRVHRHIVATHQAGGLLLILDEAGKFLEYAAERPDQQDVYLLQGLAEAAARSGDAPLFVLALLHQGISSYTESLSKAQQREWEKVAGRFEEITWYHPVEQVASLVVNALGTNWNQLGRQIVKQSQAAMQGALNQRWYGVGVAPKPLLALAARMFPLHPTVLPPLVRLFASFGQNERSLYSFLLGPDPNGLQDFTERTEGKKFFRLHNLFDYARSAFGSRLSGLSYYWTAIDGIINSYSGDQEQELDVLKTIGLLNLLNTTDLLASKEALALALDDDNDVEAAIAHLQDLQLLYFRGRAGGYCVWSTSSVNLDDAQFEAKRALGPTTNLPALIRDQLEIRPLVARRHYINTGNLRYFDVRYVEVAALAEQLTTATIADGYIIVPLCETMADVAAAKRFAESPIMEQRADVLVAVPRPLRGLAAYLDELRQWEWVERSIGELRHDKYARGEVSKKLARARQALTKRLQAGVGLLNSDNEGNLVWYHQGQARTNLNSGREVLALLAQICDDLYFHSPRIHNELINRRGLSSAGAAARLRLSEKLFESANLPLLGMDREKHPPEMSMYLSVLQEAGLHQLIEGEDRWSVTLPDEEYDNAHCHILPAMHRIHEVLSEQPDTRVSVMVVFEALRQAPYGVRDGLIPLLLAVFAVIHEQELAFYEDGSFIPRVTGTNYQRLIKAPETFDIQYHPITGVRNDLFHRLAHELELGMANTDHVDLLDVVKPLFIFTSRLPEYALRTTHLSPTARAVRSVLVVTADPAKLIFHDLPKACGLTSIEAHSTEDENIQLERIQQFATALKEAIDGLRSAYPNLLTSLSSLLLKELHQKGSFEQIRPALAQRAKKLAGFVTETRLKSFCLRLADTSLAETRWLESLGNLVCSVPPAKWKDADEYKFEQEIHKLSAQFLRVEAVVFNAKGSVQEGESVRLALTQPDGEERDQVIHLAPDQIQEMQALQARLRILLEHEGQVGMAAATRVLWELMEQHNEQPVPTI</sequence>
<dbReference type="InterPro" id="IPR027417">
    <property type="entry name" value="P-loop_NTPase"/>
</dbReference>
<proteinExistence type="predicted"/>
<name>A0A4Z0PKQ0_9BACT</name>
<reference evidence="1 2" key="1">
    <citation type="submission" date="2019-04" db="EMBL/GenBank/DDBJ databases">
        <authorList>
            <person name="Feng G."/>
            <person name="Zhang J."/>
            <person name="Zhu H."/>
        </authorList>
    </citation>
    <scope>NUCLEOTIDE SEQUENCE [LARGE SCALE GENOMIC DNA]</scope>
    <source>
        <strain evidence="1 2">JCM 17223</strain>
    </source>
</reference>
<organism evidence="1 2">
    <name type="scientific">Hymenobacter elongatus</name>
    <dbReference type="NCBI Taxonomy" id="877208"/>
    <lineage>
        <taxon>Bacteria</taxon>
        <taxon>Pseudomonadati</taxon>
        <taxon>Bacteroidota</taxon>
        <taxon>Cytophagia</taxon>
        <taxon>Cytophagales</taxon>
        <taxon>Hymenobacteraceae</taxon>
        <taxon>Hymenobacter</taxon>
    </lineage>
</organism>
<gene>
    <name evidence="1" type="ORF">E5J99_13990</name>
</gene>
<dbReference type="SUPFAM" id="SSF52540">
    <property type="entry name" value="P-loop containing nucleoside triphosphate hydrolases"/>
    <property type="match status" value="1"/>
</dbReference>
<dbReference type="Proteomes" id="UP000297739">
    <property type="component" value="Unassembled WGS sequence"/>
</dbReference>